<evidence type="ECO:0000313" key="3">
    <source>
        <dbReference type="RefSeq" id="XP_018465036.1"/>
    </source>
</evidence>
<dbReference type="PANTHER" id="PTHR11125:SF8">
    <property type="entry name" value="PROTEIN RNA-DIRECTED DNA METHYLATION 3"/>
    <property type="match status" value="1"/>
</dbReference>
<protein>
    <submittedName>
        <fullName evidence="3">Uncharacterized protein LOC108836375 isoform X2</fullName>
    </submittedName>
</protein>
<feature type="compositionally biased region" description="Polar residues" evidence="1">
    <location>
        <begin position="25"/>
        <end position="34"/>
    </location>
</feature>
<reference evidence="3" key="2">
    <citation type="submission" date="2025-08" db="UniProtKB">
        <authorList>
            <consortium name="RefSeq"/>
        </authorList>
    </citation>
    <scope>IDENTIFICATION</scope>
    <source>
        <tissue evidence="3">Leaf</tissue>
    </source>
</reference>
<accession>A0A6J0M045</accession>
<dbReference type="OrthoDB" id="28901at2759"/>
<dbReference type="RefSeq" id="XP_018465036.1">
    <property type="nucleotide sequence ID" value="XM_018609534.2"/>
</dbReference>
<name>A0A6J0M045_RAPSA</name>
<gene>
    <name evidence="3" type="primary">LOC108836375</name>
</gene>
<dbReference type="Proteomes" id="UP000504610">
    <property type="component" value="Chromosome 8"/>
</dbReference>
<sequence>MDPSSVGSDRGRNPTTLHHLREANPQRSFSSSVGRQRRQRKRTTAVKIQERRWFVRLVWIIHVCFCLQPDKEDEPELETSGKDDKGEKSALPLFETYKEDVYDRIMEGRYKPGSGFVRYAADDVKSSIEMDALVPTAYDPPIWKTKCVGVAADNLTKQKLNSKILE</sequence>
<proteinExistence type="predicted"/>
<dbReference type="InterPro" id="IPR039659">
    <property type="entry name" value="SPT5"/>
</dbReference>
<reference evidence="2" key="1">
    <citation type="journal article" date="2019" name="Database">
        <title>The radish genome database (RadishGD): an integrated information resource for radish genomics.</title>
        <authorList>
            <person name="Yu H.J."/>
            <person name="Baek S."/>
            <person name="Lee Y.J."/>
            <person name="Cho A."/>
            <person name="Mun J.H."/>
        </authorList>
    </citation>
    <scope>NUCLEOTIDE SEQUENCE [LARGE SCALE GENOMIC DNA]</scope>
    <source>
        <strain evidence="2">cv. WK10039</strain>
    </source>
</reference>
<keyword evidence="2" id="KW-1185">Reference proteome</keyword>
<dbReference type="GO" id="GO:0006368">
    <property type="term" value="P:transcription elongation by RNA polymerase II"/>
    <property type="evidence" value="ECO:0007669"/>
    <property type="project" value="TreeGrafter"/>
</dbReference>
<evidence type="ECO:0000313" key="2">
    <source>
        <dbReference type="Proteomes" id="UP000504610"/>
    </source>
</evidence>
<dbReference type="GO" id="GO:0032784">
    <property type="term" value="P:regulation of DNA-templated transcription elongation"/>
    <property type="evidence" value="ECO:0007669"/>
    <property type="project" value="InterPro"/>
</dbReference>
<organism evidence="2 3">
    <name type="scientific">Raphanus sativus</name>
    <name type="common">Radish</name>
    <name type="synonym">Raphanus raphanistrum var. sativus</name>
    <dbReference type="NCBI Taxonomy" id="3726"/>
    <lineage>
        <taxon>Eukaryota</taxon>
        <taxon>Viridiplantae</taxon>
        <taxon>Streptophyta</taxon>
        <taxon>Embryophyta</taxon>
        <taxon>Tracheophyta</taxon>
        <taxon>Spermatophyta</taxon>
        <taxon>Magnoliopsida</taxon>
        <taxon>eudicotyledons</taxon>
        <taxon>Gunneridae</taxon>
        <taxon>Pentapetalae</taxon>
        <taxon>rosids</taxon>
        <taxon>malvids</taxon>
        <taxon>Brassicales</taxon>
        <taxon>Brassicaceae</taxon>
        <taxon>Brassiceae</taxon>
        <taxon>Raphanus</taxon>
    </lineage>
</organism>
<dbReference type="GO" id="GO:0003729">
    <property type="term" value="F:mRNA binding"/>
    <property type="evidence" value="ECO:0007669"/>
    <property type="project" value="TreeGrafter"/>
</dbReference>
<dbReference type="PANTHER" id="PTHR11125">
    <property type="entry name" value="SUPPRESSOR OF TY 5"/>
    <property type="match status" value="1"/>
</dbReference>
<evidence type="ECO:0000256" key="1">
    <source>
        <dbReference type="SAM" id="MobiDB-lite"/>
    </source>
</evidence>
<dbReference type="GO" id="GO:0006357">
    <property type="term" value="P:regulation of transcription by RNA polymerase II"/>
    <property type="evidence" value="ECO:0007669"/>
    <property type="project" value="InterPro"/>
</dbReference>
<dbReference type="GO" id="GO:0032044">
    <property type="term" value="C:DSIF complex"/>
    <property type="evidence" value="ECO:0007669"/>
    <property type="project" value="TreeGrafter"/>
</dbReference>
<dbReference type="AlphaFoldDB" id="A0A6J0M045"/>
<feature type="region of interest" description="Disordered" evidence="1">
    <location>
        <begin position="1"/>
        <end position="42"/>
    </location>
</feature>
<dbReference type="GeneID" id="108836375"/>